<dbReference type="GO" id="GO:0008168">
    <property type="term" value="F:methyltransferase activity"/>
    <property type="evidence" value="ECO:0007669"/>
    <property type="project" value="UniProtKB-KW"/>
</dbReference>
<dbReference type="InterPro" id="IPR029063">
    <property type="entry name" value="SAM-dependent_MTases_sf"/>
</dbReference>
<reference evidence="4" key="1">
    <citation type="submission" date="2019-08" db="EMBL/GenBank/DDBJ databases">
        <title>Complete genome sequence of a mangrove-derived Streptomyces xiamenensis.</title>
        <authorList>
            <person name="Xu J."/>
        </authorList>
    </citation>
    <scope>NUCLEOTIDE SEQUENCE</scope>
    <source>
        <strain evidence="4">318</strain>
    </source>
</reference>
<dbReference type="Proteomes" id="UP000034034">
    <property type="component" value="Chromosome"/>
</dbReference>
<evidence type="ECO:0000256" key="2">
    <source>
        <dbReference type="ARBA" id="ARBA00022679"/>
    </source>
</evidence>
<organism evidence="4 5">
    <name type="scientific">Streptomyces xiamenensis</name>
    <dbReference type="NCBI Taxonomy" id="408015"/>
    <lineage>
        <taxon>Bacteria</taxon>
        <taxon>Bacillati</taxon>
        <taxon>Actinomycetota</taxon>
        <taxon>Actinomycetes</taxon>
        <taxon>Kitasatosporales</taxon>
        <taxon>Streptomycetaceae</taxon>
        <taxon>Streptomyces</taxon>
    </lineage>
</organism>
<gene>
    <name evidence="4" type="ORF">SXIM_32750</name>
</gene>
<dbReference type="KEGG" id="sxi:SXIM_32750"/>
<dbReference type="Gene3D" id="3.40.50.150">
    <property type="entry name" value="Vaccinia Virus protein VP39"/>
    <property type="match status" value="1"/>
</dbReference>
<dbReference type="PANTHER" id="PTHR43861">
    <property type="entry name" value="TRANS-ACONITATE 2-METHYLTRANSFERASE-RELATED"/>
    <property type="match status" value="1"/>
</dbReference>
<evidence type="ECO:0000259" key="3">
    <source>
        <dbReference type="Pfam" id="PF13649"/>
    </source>
</evidence>
<dbReference type="InterPro" id="IPR041698">
    <property type="entry name" value="Methyltransf_25"/>
</dbReference>
<dbReference type="GO" id="GO:0032259">
    <property type="term" value="P:methylation"/>
    <property type="evidence" value="ECO:0007669"/>
    <property type="project" value="UniProtKB-KW"/>
</dbReference>
<evidence type="ECO:0000256" key="1">
    <source>
        <dbReference type="ARBA" id="ARBA00022603"/>
    </source>
</evidence>
<feature type="domain" description="Methyltransferase" evidence="3">
    <location>
        <begin position="27"/>
        <end position="114"/>
    </location>
</feature>
<dbReference type="AlphaFoldDB" id="A0A0F7FX60"/>
<keyword evidence="2" id="KW-0808">Transferase</keyword>
<keyword evidence="5" id="KW-1185">Reference proteome</keyword>
<accession>A0A0F7FX60</accession>
<dbReference type="PATRIC" id="fig|408015.6.peg.3315"/>
<evidence type="ECO:0000313" key="5">
    <source>
        <dbReference type="Proteomes" id="UP000034034"/>
    </source>
</evidence>
<protein>
    <submittedName>
        <fullName evidence="4">Methyltransferase</fullName>
    </submittedName>
</protein>
<dbReference type="CDD" id="cd02440">
    <property type="entry name" value="AdoMet_MTases"/>
    <property type="match status" value="1"/>
</dbReference>
<keyword evidence="1 4" id="KW-0489">Methyltransferase</keyword>
<dbReference type="STRING" id="408015.SXIM_32750"/>
<evidence type="ECO:0000313" key="4">
    <source>
        <dbReference type="EMBL" id="AKG44659.1"/>
    </source>
</evidence>
<proteinExistence type="predicted"/>
<dbReference type="SUPFAM" id="SSF53335">
    <property type="entry name" value="S-adenosyl-L-methionine-dependent methyltransferases"/>
    <property type="match status" value="1"/>
</dbReference>
<sequence length="211" mass="22871">MPFDHNDHYHRWLLRTARRLSGPGPALDVGCGTGAFARKLAAAGYTVEGIDPSPEVIAAARAATVGPNPRFREGDITTAALRRDHYAVITALASLHHVPFETVARLRDALAPGGTLLILGCAPDRTALDHAYGLVSVPLNAAARLACWAHDRATGRRPPPKPPVRDPTVPLPVIRRRAAELLPGARVRRRLFWRHTLVYRRPCEPGPGSPA</sequence>
<dbReference type="HOGENOM" id="CLU_090578_0_0_11"/>
<dbReference type="GO" id="GO:0017000">
    <property type="term" value="P:antibiotic biosynthetic process"/>
    <property type="evidence" value="ECO:0007669"/>
    <property type="project" value="UniProtKB-ARBA"/>
</dbReference>
<dbReference type="PANTHER" id="PTHR43861:SF1">
    <property type="entry name" value="TRANS-ACONITATE 2-METHYLTRANSFERASE"/>
    <property type="match status" value="1"/>
</dbReference>
<dbReference type="RefSeq" id="WP_046724507.1">
    <property type="nucleotide sequence ID" value="NZ_CP009922.3"/>
</dbReference>
<dbReference type="EMBL" id="CP009922">
    <property type="protein sequence ID" value="AKG44659.1"/>
    <property type="molecule type" value="Genomic_DNA"/>
</dbReference>
<dbReference type="Pfam" id="PF13649">
    <property type="entry name" value="Methyltransf_25"/>
    <property type="match status" value="1"/>
</dbReference>
<name>A0A0F7FX60_9ACTN</name>